<feature type="transmembrane region" description="Helical" evidence="9">
    <location>
        <begin position="12"/>
        <end position="30"/>
    </location>
</feature>
<evidence type="ECO:0000256" key="8">
    <source>
        <dbReference type="ARBA" id="ARBA00023136"/>
    </source>
</evidence>
<dbReference type="GO" id="GO:0004190">
    <property type="term" value="F:aspartic-type endopeptidase activity"/>
    <property type="evidence" value="ECO:0007669"/>
    <property type="project" value="UniProtKB-UniRule"/>
</dbReference>
<dbReference type="RefSeq" id="WP_074461199.1">
    <property type="nucleotide sequence ID" value="NZ_FMUR01000004.1"/>
</dbReference>
<dbReference type="InterPro" id="IPR001872">
    <property type="entry name" value="Peptidase_A8"/>
</dbReference>
<comment type="function">
    <text evidence="9">This protein specifically catalyzes the removal of signal peptides from prolipoproteins.</text>
</comment>
<evidence type="ECO:0000256" key="2">
    <source>
        <dbReference type="ARBA" id="ARBA00022475"/>
    </source>
</evidence>
<keyword evidence="12" id="KW-1185">Reference proteome</keyword>
<dbReference type="Proteomes" id="UP000183047">
    <property type="component" value="Unassembled WGS sequence"/>
</dbReference>
<dbReference type="HAMAP" id="MF_00161">
    <property type="entry name" value="LspA"/>
    <property type="match status" value="1"/>
</dbReference>
<feature type="active site" evidence="9">
    <location>
        <position position="126"/>
    </location>
</feature>
<feature type="active site" evidence="9">
    <location>
        <position position="142"/>
    </location>
</feature>
<dbReference type="UniPathway" id="UPA00665"/>
<keyword evidence="2 9" id="KW-1003">Cell membrane</keyword>
<sequence length="180" mass="20834">MNTNLSKKKKLFLLSDLFLIILLIFLDQLTKYLALVHLQDKPAIKIINGVLELNFLKNSGAAFGMLQNQKVFFVLIAAIMLVVIAYVLFRMPDDKKYNILHIVLALVASGAAGNMIDRIHNDYVIDFIYFVIINFPIFNVADIYVTVATFIFAVLLLFYYKDNDFEFLSFKQQKKFKEFK</sequence>
<gene>
    <name evidence="9" type="primary">lspA</name>
    <name evidence="11" type="ORF">SAMN02910451_00392</name>
</gene>
<evidence type="ECO:0000256" key="4">
    <source>
        <dbReference type="ARBA" id="ARBA00022692"/>
    </source>
</evidence>
<keyword evidence="3 9" id="KW-0645">Protease</keyword>
<dbReference type="NCBIfam" id="TIGR00077">
    <property type="entry name" value="lspA"/>
    <property type="match status" value="1"/>
</dbReference>
<dbReference type="Pfam" id="PF01252">
    <property type="entry name" value="Peptidase_A8"/>
    <property type="match status" value="1"/>
</dbReference>
<evidence type="ECO:0000256" key="5">
    <source>
        <dbReference type="ARBA" id="ARBA00022750"/>
    </source>
</evidence>
<keyword evidence="5 9" id="KW-0064">Aspartyl protease</keyword>
<organism evidence="11 12">
    <name type="scientific">Butyrivibrio hungatei</name>
    <dbReference type="NCBI Taxonomy" id="185008"/>
    <lineage>
        <taxon>Bacteria</taxon>
        <taxon>Bacillati</taxon>
        <taxon>Bacillota</taxon>
        <taxon>Clostridia</taxon>
        <taxon>Lachnospirales</taxon>
        <taxon>Lachnospiraceae</taxon>
        <taxon>Butyrivibrio</taxon>
    </lineage>
</organism>
<dbReference type="PANTHER" id="PTHR33695:SF1">
    <property type="entry name" value="LIPOPROTEIN SIGNAL PEPTIDASE"/>
    <property type="match status" value="1"/>
</dbReference>
<proteinExistence type="inferred from homology"/>
<name>A0A1G5AVS5_9FIRM</name>
<evidence type="ECO:0000313" key="11">
    <source>
        <dbReference type="EMBL" id="SCX82022.1"/>
    </source>
</evidence>
<reference evidence="12" key="1">
    <citation type="submission" date="2016-10" db="EMBL/GenBank/DDBJ databases">
        <authorList>
            <person name="Varghese N."/>
            <person name="Submissions S."/>
        </authorList>
    </citation>
    <scope>NUCLEOTIDE SEQUENCE [LARGE SCALE GENOMIC DNA]</scope>
    <source>
        <strain evidence="12">XBD2006</strain>
    </source>
</reference>
<dbReference type="EC" id="3.4.23.36" evidence="9"/>
<evidence type="ECO:0000256" key="3">
    <source>
        <dbReference type="ARBA" id="ARBA00022670"/>
    </source>
</evidence>
<dbReference type="OrthoDB" id="9810259at2"/>
<dbReference type="GO" id="GO:0005886">
    <property type="term" value="C:plasma membrane"/>
    <property type="evidence" value="ECO:0007669"/>
    <property type="project" value="UniProtKB-SubCell"/>
</dbReference>
<dbReference type="EMBL" id="FMUR01000004">
    <property type="protein sequence ID" value="SCX82022.1"/>
    <property type="molecule type" value="Genomic_DNA"/>
</dbReference>
<keyword evidence="4 9" id="KW-0812">Transmembrane</keyword>
<evidence type="ECO:0000256" key="6">
    <source>
        <dbReference type="ARBA" id="ARBA00022801"/>
    </source>
</evidence>
<feature type="transmembrane region" description="Helical" evidence="9">
    <location>
        <begin position="98"/>
        <end position="116"/>
    </location>
</feature>
<comment type="pathway">
    <text evidence="9">Protein modification; lipoprotein biosynthesis (signal peptide cleavage).</text>
</comment>
<protein>
    <recommendedName>
        <fullName evidence="9">Lipoprotein signal peptidase</fullName>
        <ecNumber evidence="9">3.4.23.36</ecNumber>
    </recommendedName>
    <alternativeName>
        <fullName evidence="9">Prolipoprotein signal peptidase</fullName>
    </alternativeName>
    <alternativeName>
        <fullName evidence="9">Signal peptidase II</fullName>
        <shortName evidence="9">SPase II</shortName>
    </alternativeName>
</protein>
<dbReference type="GO" id="GO:0006508">
    <property type="term" value="P:proteolysis"/>
    <property type="evidence" value="ECO:0007669"/>
    <property type="project" value="UniProtKB-KW"/>
</dbReference>
<keyword evidence="8 9" id="KW-0472">Membrane</keyword>
<keyword evidence="6 9" id="KW-0378">Hydrolase</keyword>
<dbReference type="AlphaFoldDB" id="A0A1G5AVS5"/>
<dbReference type="PRINTS" id="PR00781">
    <property type="entry name" value="LIPOSIGPTASE"/>
</dbReference>
<feature type="transmembrane region" description="Helical" evidence="9">
    <location>
        <begin position="128"/>
        <end position="160"/>
    </location>
</feature>
<comment type="similarity">
    <text evidence="1 9 10">Belongs to the peptidase A8 family.</text>
</comment>
<accession>A0A1G5AVS5</accession>
<feature type="transmembrane region" description="Helical" evidence="9">
    <location>
        <begin position="71"/>
        <end position="89"/>
    </location>
</feature>
<dbReference type="PANTHER" id="PTHR33695">
    <property type="entry name" value="LIPOPROTEIN SIGNAL PEPTIDASE"/>
    <property type="match status" value="1"/>
</dbReference>
<evidence type="ECO:0000313" key="12">
    <source>
        <dbReference type="Proteomes" id="UP000183047"/>
    </source>
</evidence>
<dbReference type="STRING" id="185008.bhn_I1334"/>
<comment type="subcellular location">
    <subcellularLocation>
        <location evidence="9">Cell membrane</location>
        <topology evidence="9">Multi-pass membrane protein</topology>
    </subcellularLocation>
</comment>
<comment type="catalytic activity">
    <reaction evidence="9">
        <text>Release of signal peptides from bacterial membrane prolipoproteins. Hydrolyzes -Xaa-Yaa-Zaa-|-(S,diacylglyceryl)Cys-, in which Xaa is hydrophobic (preferably Leu), and Yaa (Ala or Ser) and Zaa (Gly or Ala) have small, neutral side chains.</text>
        <dbReference type="EC" id="3.4.23.36"/>
    </reaction>
</comment>
<evidence type="ECO:0000256" key="10">
    <source>
        <dbReference type="RuleBase" id="RU004181"/>
    </source>
</evidence>
<evidence type="ECO:0000256" key="9">
    <source>
        <dbReference type="HAMAP-Rule" id="MF_00161"/>
    </source>
</evidence>
<evidence type="ECO:0000256" key="1">
    <source>
        <dbReference type="ARBA" id="ARBA00006139"/>
    </source>
</evidence>
<evidence type="ECO:0000256" key="7">
    <source>
        <dbReference type="ARBA" id="ARBA00022989"/>
    </source>
</evidence>
<keyword evidence="7 9" id="KW-1133">Transmembrane helix</keyword>